<dbReference type="InterPro" id="IPR004360">
    <property type="entry name" value="Glyas_Fos-R_dOase_dom"/>
</dbReference>
<dbReference type="CDD" id="cd16356">
    <property type="entry name" value="PsjN_like"/>
    <property type="match status" value="1"/>
</dbReference>
<comment type="caution">
    <text evidence="2">The sequence shown here is derived from an EMBL/GenBank/DDBJ whole genome shotgun (WGS) entry which is preliminary data.</text>
</comment>
<dbReference type="Proteomes" id="UP000627573">
    <property type="component" value="Unassembled WGS sequence"/>
</dbReference>
<sequence>MNISLSFASMICRDVVTQADFYRDLFDLPETVELASEHFRALRIGDTSLGFNAPQAISLLDLPESTPLGGVTTTFWTFEVDTDDQVDALTKKAVSTGAVCIKEPYTTYYGSHQSVLLDLEGNAFRINNTN</sequence>
<evidence type="ECO:0000313" key="2">
    <source>
        <dbReference type="EMBL" id="MBH5144300.1"/>
    </source>
</evidence>
<proteinExistence type="predicted"/>
<dbReference type="InterPro" id="IPR029068">
    <property type="entry name" value="Glyas_Bleomycin-R_OHBP_Dase"/>
</dbReference>
<accession>A0A8I1D5K4</accession>
<evidence type="ECO:0000259" key="1">
    <source>
        <dbReference type="Pfam" id="PF00903"/>
    </source>
</evidence>
<dbReference type="Gene3D" id="3.10.180.10">
    <property type="entry name" value="2,3-Dihydroxybiphenyl 1,2-Dioxygenase, domain 1"/>
    <property type="match status" value="1"/>
</dbReference>
<dbReference type="SUPFAM" id="SSF54593">
    <property type="entry name" value="Glyoxalase/Bleomycin resistance protein/Dihydroxybiphenyl dioxygenase"/>
    <property type="match status" value="1"/>
</dbReference>
<reference evidence="2 3" key="1">
    <citation type="submission" date="2020-12" db="EMBL/GenBank/DDBJ databases">
        <title>Draft genome sequence of furan degrading bacterial strain FUR100.</title>
        <authorList>
            <person name="Woiski C."/>
        </authorList>
    </citation>
    <scope>NUCLEOTIDE SEQUENCE [LARGE SCALE GENOMIC DNA]</scope>
    <source>
        <strain evidence="2 3">FUR100</strain>
    </source>
</reference>
<dbReference type="AlphaFoldDB" id="A0A8I1D5K4"/>
<gene>
    <name evidence="2" type="ORF">I3517_16920</name>
</gene>
<protein>
    <submittedName>
        <fullName evidence="2">VOC family protein</fullName>
    </submittedName>
</protein>
<dbReference type="RefSeq" id="WP_064445039.1">
    <property type="nucleotide sequence ID" value="NZ_JAECSB010000057.1"/>
</dbReference>
<evidence type="ECO:0000313" key="3">
    <source>
        <dbReference type="Proteomes" id="UP000627573"/>
    </source>
</evidence>
<dbReference type="Pfam" id="PF00903">
    <property type="entry name" value="Glyoxalase"/>
    <property type="match status" value="1"/>
</dbReference>
<feature type="domain" description="Glyoxalase/fosfomycin resistance/dioxygenase" evidence="1">
    <location>
        <begin position="10"/>
        <end position="125"/>
    </location>
</feature>
<organism evidence="2 3">
    <name type="scientific">Rhodococcus erythropolis</name>
    <name type="common">Arthrobacter picolinophilus</name>
    <dbReference type="NCBI Taxonomy" id="1833"/>
    <lineage>
        <taxon>Bacteria</taxon>
        <taxon>Bacillati</taxon>
        <taxon>Actinomycetota</taxon>
        <taxon>Actinomycetes</taxon>
        <taxon>Mycobacteriales</taxon>
        <taxon>Nocardiaceae</taxon>
        <taxon>Rhodococcus</taxon>
        <taxon>Rhodococcus erythropolis group</taxon>
    </lineage>
</organism>
<dbReference type="EMBL" id="JAECSB010000057">
    <property type="protein sequence ID" value="MBH5144300.1"/>
    <property type="molecule type" value="Genomic_DNA"/>
</dbReference>
<keyword evidence="3" id="KW-1185">Reference proteome</keyword>
<name>A0A8I1D5K4_RHOER</name>